<evidence type="ECO:0000256" key="2">
    <source>
        <dbReference type="ARBA" id="ARBA00022747"/>
    </source>
</evidence>
<evidence type="ECO:0000259" key="4">
    <source>
        <dbReference type="Pfam" id="PF01420"/>
    </source>
</evidence>
<proteinExistence type="inferred from homology"/>
<dbReference type="CDD" id="cd17278">
    <property type="entry name" value="RMtype1_S_LdeBORF1052P-TRD2-CR2"/>
    <property type="match status" value="1"/>
</dbReference>
<dbReference type="Pfam" id="PF01420">
    <property type="entry name" value="Methylase_S"/>
    <property type="match status" value="2"/>
</dbReference>
<protein>
    <submittedName>
        <fullName evidence="5">Type I restriction enzyme, S subunit</fullName>
    </submittedName>
</protein>
<evidence type="ECO:0000313" key="6">
    <source>
        <dbReference type="Proteomes" id="UP000190102"/>
    </source>
</evidence>
<dbReference type="GO" id="GO:0009307">
    <property type="term" value="P:DNA restriction-modification system"/>
    <property type="evidence" value="ECO:0007669"/>
    <property type="project" value="UniProtKB-KW"/>
</dbReference>
<feature type="domain" description="Type I restriction modification DNA specificity" evidence="4">
    <location>
        <begin position="240"/>
        <end position="418"/>
    </location>
</feature>
<name>A0A1T4SAD9_9BACT</name>
<dbReference type="EMBL" id="FUWR01000035">
    <property type="protein sequence ID" value="SKA24848.1"/>
    <property type="molecule type" value="Genomic_DNA"/>
</dbReference>
<keyword evidence="2" id="KW-0680">Restriction system</keyword>
<dbReference type="SUPFAM" id="SSF116734">
    <property type="entry name" value="DNA methylase specificity domain"/>
    <property type="match status" value="2"/>
</dbReference>
<dbReference type="InterPro" id="IPR052021">
    <property type="entry name" value="Type-I_RS_S_subunit"/>
</dbReference>
<dbReference type="AlphaFoldDB" id="A0A1T4SAD9"/>
<dbReference type="InterPro" id="IPR000055">
    <property type="entry name" value="Restrct_endonuc_typeI_TRD"/>
</dbReference>
<dbReference type="CDD" id="cd17513">
    <property type="entry name" value="RMtype1_S_AveSPN6ORF1907P_TRD2-CR2_like"/>
    <property type="match status" value="1"/>
</dbReference>
<evidence type="ECO:0000256" key="3">
    <source>
        <dbReference type="ARBA" id="ARBA00023125"/>
    </source>
</evidence>
<accession>A0A1T4SAD9</accession>
<dbReference type="GO" id="GO:0003677">
    <property type="term" value="F:DNA binding"/>
    <property type="evidence" value="ECO:0007669"/>
    <property type="project" value="UniProtKB-KW"/>
</dbReference>
<dbReference type="Proteomes" id="UP000190102">
    <property type="component" value="Unassembled WGS sequence"/>
</dbReference>
<comment type="similarity">
    <text evidence="1">Belongs to the type-I restriction system S methylase family.</text>
</comment>
<dbReference type="Gene3D" id="1.10.287.1120">
    <property type="entry name" value="Bipartite methylase S protein"/>
    <property type="match status" value="1"/>
</dbReference>
<dbReference type="PANTHER" id="PTHR30408">
    <property type="entry name" value="TYPE-1 RESTRICTION ENZYME ECOKI SPECIFICITY PROTEIN"/>
    <property type="match status" value="1"/>
</dbReference>
<organism evidence="5 6">
    <name type="scientific">Trichlorobacter thiogenes</name>
    <dbReference type="NCBI Taxonomy" id="115783"/>
    <lineage>
        <taxon>Bacteria</taxon>
        <taxon>Pseudomonadati</taxon>
        <taxon>Thermodesulfobacteriota</taxon>
        <taxon>Desulfuromonadia</taxon>
        <taxon>Geobacterales</taxon>
        <taxon>Geobacteraceae</taxon>
        <taxon>Trichlorobacter</taxon>
    </lineage>
</organism>
<gene>
    <name evidence="5" type="ORF">SAMN02745119_03347</name>
</gene>
<dbReference type="STRING" id="115783.SAMN02745119_03347"/>
<feature type="domain" description="Type I restriction modification DNA specificity" evidence="4">
    <location>
        <begin position="37"/>
        <end position="211"/>
    </location>
</feature>
<evidence type="ECO:0000313" key="5">
    <source>
        <dbReference type="EMBL" id="SKA24848.1"/>
    </source>
</evidence>
<keyword evidence="3" id="KW-0238">DNA-binding</keyword>
<dbReference type="InterPro" id="IPR044946">
    <property type="entry name" value="Restrct_endonuc_typeI_TRD_sf"/>
</dbReference>
<dbReference type="PANTHER" id="PTHR30408:SF12">
    <property type="entry name" value="TYPE I RESTRICTION ENZYME MJAVIII SPECIFICITY SUBUNIT"/>
    <property type="match status" value="1"/>
</dbReference>
<evidence type="ECO:0000256" key="1">
    <source>
        <dbReference type="ARBA" id="ARBA00010923"/>
    </source>
</evidence>
<reference evidence="6" key="1">
    <citation type="submission" date="2017-02" db="EMBL/GenBank/DDBJ databases">
        <authorList>
            <person name="Varghese N."/>
            <person name="Submissions S."/>
        </authorList>
    </citation>
    <scope>NUCLEOTIDE SEQUENCE [LARGE SCALE GENOMIC DNA]</scope>
    <source>
        <strain evidence="6">ATCC BAA-34</strain>
    </source>
</reference>
<sequence>MNLICKAWLSFSSCCGVNKMADRLKVPELRFKGFDGEWEEKRLGDVAEEYYGGGTPRTSAADYWNGNIPWIQSSDIPEGQLSNIEPRKGISEQGIKSSATKLVPENSIAIVTRVGVGKLAFMPYKYSTSQDFLSLSKLKIDSWFATYLIWKKIQSELHSVQGTSIKGITKEELLSKAIMVAPPEKEQSQIGTFFQNLDSLITLHQRKYDKLMVVKKAMLHKMFPKEGADLPEIRFKGFTEKWERRTLGEVTPLRGGFAFRSNEFTNDGIPIVKISNILSNGTIGGEFDRYTEIEDDESFSLPDNAIVLAMSGATTGKVAVLTKGVNLKVYQNQRVGYFKNTGKIDYSLISTIVRSDLFTVQLNSVLVAGAQPNVSSKDIDLFEFTFPTNKTEQSQIGTFFQKLDSLITLQQRELDKLKNIKKACLEKMFI</sequence>
<dbReference type="Gene3D" id="3.90.220.20">
    <property type="entry name" value="DNA methylase specificity domains"/>
    <property type="match status" value="2"/>
</dbReference>
<keyword evidence="6" id="KW-1185">Reference proteome</keyword>